<feature type="transmembrane region" description="Helical" evidence="5">
    <location>
        <begin position="93"/>
        <end position="113"/>
    </location>
</feature>
<dbReference type="HOGENOM" id="CLU_084320_0_0_1"/>
<feature type="domain" description="Major facilitator superfamily (MFS) profile" evidence="6">
    <location>
        <begin position="19"/>
        <end position="196"/>
    </location>
</feature>
<dbReference type="GO" id="GO:0016020">
    <property type="term" value="C:membrane"/>
    <property type="evidence" value="ECO:0007669"/>
    <property type="project" value="UniProtKB-SubCell"/>
</dbReference>
<dbReference type="PANTHER" id="PTHR11662">
    <property type="entry name" value="SOLUTE CARRIER FAMILY 17"/>
    <property type="match status" value="1"/>
</dbReference>
<dbReference type="AlphaFoldDB" id="F7AE23"/>
<reference evidence="7" key="2">
    <citation type="journal article" date="2008" name="Genome Biol.">
        <title>Improved genome assembly and evidence-based global gene model set for the chordate Ciona intestinalis: new insight into intron and operon populations.</title>
        <authorList>
            <person name="Satou Y."/>
            <person name="Mineta K."/>
            <person name="Ogasawara M."/>
            <person name="Sasakura Y."/>
            <person name="Shoguchi E."/>
            <person name="Ueno K."/>
            <person name="Yamada L."/>
            <person name="Matsumoto J."/>
            <person name="Wasserscheid J."/>
            <person name="Dewar K."/>
            <person name="Wiley G.B."/>
            <person name="Macmil S.L."/>
            <person name="Roe B.A."/>
            <person name="Zeller R.W."/>
            <person name="Hastings K.E."/>
            <person name="Lemaire P."/>
            <person name="Lindquist E."/>
            <person name="Endo T."/>
            <person name="Hotta K."/>
            <person name="Inaba K."/>
        </authorList>
    </citation>
    <scope>NUCLEOTIDE SEQUENCE [LARGE SCALE GENOMIC DNA]</scope>
    <source>
        <strain evidence="7">wild type</strain>
    </source>
</reference>
<dbReference type="Ensembl" id="ENSCINT00000014429.3">
    <property type="protein sequence ID" value="ENSCINP00000014429.3"/>
    <property type="gene ID" value="ENSCING00000007026.3"/>
</dbReference>
<feature type="transmembrane region" description="Helical" evidence="5">
    <location>
        <begin position="21"/>
        <end position="49"/>
    </location>
</feature>
<keyword evidence="8" id="KW-1185">Reference proteome</keyword>
<accession>F7AE23</accession>
<dbReference type="InterPro" id="IPR050382">
    <property type="entry name" value="MFS_Na/Anion_cotransporter"/>
</dbReference>
<dbReference type="EMBL" id="EAAA01002413">
    <property type="status" value="NOT_ANNOTATED_CDS"/>
    <property type="molecule type" value="Genomic_DNA"/>
</dbReference>
<dbReference type="InterPro" id="IPR020846">
    <property type="entry name" value="MFS_dom"/>
</dbReference>
<organism evidence="7 8">
    <name type="scientific">Ciona intestinalis</name>
    <name type="common">Transparent sea squirt</name>
    <name type="synonym">Ascidia intestinalis</name>
    <dbReference type="NCBI Taxonomy" id="7719"/>
    <lineage>
        <taxon>Eukaryota</taxon>
        <taxon>Metazoa</taxon>
        <taxon>Chordata</taxon>
        <taxon>Tunicata</taxon>
        <taxon>Ascidiacea</taxon>
        <taxon>Phlebobranchia</taxon>
        <taxon>Cionidae</taxon>
        <taxon>Ciona</taxon>
    </lineage>
</organism>
<dbReference type="Pfam" id="PF07690">
    <property type="entry name" value="MFS_1"/>
    <property type="match status" value="1"/>
</dbReference>
<evidence type="ECO:0000256" key="1">
    <source>
        <dbReference type="ARBA" id="ARBA00004141"/>
    </source>
</evidence>
<dbReference type="FunFam" id="1.20.1250.20:FF:000423">
    <property type="entry name" value="Putative inorganic phosphate cotransporter-like Protein"/>
    <property type="match status" value="1"/>
</dbReference>
<dbReference type="GO" id="GO:0022857">
    <property type="term" value="F:transmembrane transporter activity"/>
    <property type="evidence" value="ECO:0007669"/>
    <property type="project" value="InterPro"/>
</dbReference>
<reference evidence="7" key="4">
    <citation type="submission" date="2025-09" db="UniProtKB">
        <authorList>
            <consortium name="Ensembl"/>
        </authorList>
    </citation>
    <scope>IDENTIFICATION</scope>
</reference>
<evidence type="ECO:0000256" key="3">
    <source>
        <dbReference type="ARBA" id="ARBA00022989"/>
    </source>
</evidence>
<reference evidence="7" key="3">
    <citation type="submission" date="2025-08" db="UniProtKB">
        <authorList>
            <consortium name="Ensembl"/>
        </authorList>
    </citation>
    <scope>IDENTIFICATION</scope>
</reference>
<dbReference type="Proteomes" id="UP000008144">
    <property type="component" value="Chromosome 7"/>
</dbReference>
<feature type="transmembrane region" description="Helical" evidence="5">
    <location>
        <begin position="120"/>
        <end position="140"/>
    </location>
</feature>
<dbReference type="PROSITE" id="PS50850">
    <property type="entry name" value="MFS"/>
    <property type="match status" value="1"/>
</dbReference>
<evidence type="ECO:0000256" key="5">
    <source>
        <dbReference type="SAM" id="Phobius"/>
    </source>
</evidence>
<evidence type="ECO:0000313" key="8">
    <source>
        <dbReference type="Proteomes" id="UP000008144"/>
    </source>
</evidence>
<dbReference type="PANTHER" id="PTHR11662:SF399">
    <property type="entry name" value="FI19708P1-RELATED"/>
    <property type="match status" value="1"/>
</dbReference>
<proteinExistence type="predicted"/>
<dbReference type="GeneTree" id="ENSGT00940000163850"/>
<dbReference type="STRING" id="7719.ENSCINP00000014429"/>
<protein>
    <recommendedName>
        <fullName evidence="6">Major facilitator superfamily (MFS) profile domain-containing protein</fullName>
    </recommendedName>
</protein>
<comment type="subcellular location">
    <subcellularLocation>
        <location evidence="1">Membrane</location>
        <topology evidence="1">Multi-pass membrane protein</topology>
    </subcellularLocation>
</comment>
<dbReference type="OMA" id="NTTINSC"/>
<name>F7AE23_CIOIN</name>
<dbReference type="Gene3D" id="1.20.1250.20">
    <property type="entry name" value="MFS general substrate transporter like domains"/>
    <property type="match status" value="1"/>
</dbReference>
<evidence type="ECO:0000313" key="7">
    <source>
        <dbReference type="Ensembl" id="ENSCINP00000014429.3"/>
    </source>
</evidence>
<keyword evidence="2 5" id="KW-0812">Transmembrane</keyword>
<dbReference type="SUPFAM" id="SSF103473">
    <property type="entry name" value="MFS general substrate transporter"/>
    <property type="match status" value="1"/>
</dbReference>
<dbReference type="InterPro" id="IPR011701">
    <property type="entry name" value="MFS"/>
</dbReference>
<evidence type="ECO:0000259" key="6">
    <source>
        <dbReference type="PROSITE" id="PS50850"/>
    </source>
</evidence>
<dbReference type="InParanoid" id="F7AE23"/>
<evidence type="ECO:0000256" key="2">
    <source>
        <dbReference type="ARBA" id="ARBA00022692"/>
    </source>
</evidence>
<keyword evidence="4 5" id="KW-0472">Membrane</keyword>
<dbReference type="InterPro" id="IPR036259">
    <property type="entry name" value="MFS_trans_sf"/>
</dbReference>
<reference evidence="8" key="1">
    <citation type="journal article" date="2002" name="Science">
        <title>The draft genome of Ciona intestinalis: insights into chordate and vertebrate origins.</title>
        <authorList>
            <person name="Dehal P."/>
            <person name="Satou Y."/>
            <person name="Campbell R.K."/>
            <person name="Chapman J."/>
            <person name="Degnan B."/>
            <person name="De Tomaso A."/>
            <person name="Davidson B."/>
            <person name="Di Gregorio A."/>
            <person name="Gelpke M."/>
            <person name="Goodstein D.M."/>
            <person name="Harafuji N."/>
            <person name="Hastings K.E."/>
            <person name="Ho I."/>
            <person name="Hotta K."/>
            <person name="Huang W."/>
            <person name="Kawashima T."/>
            <person name="Lemaire P."/>
            <person name="Martinez D."/>
            <person name="Meinertzhagen I.A."/>
            <person name="Necula S."/>
            <person name="Nonaka M."/>
            <person name="Putnam N."/>
            <person name="Rash S."/>
            <person name="Saiga H."/>
            <person name="Satake M."/>
            <person name="Terry A."/>
            <person name="Yamada L."/>
            <person name="Wang H.G."/>
            <person name="Awazu S."/>
            <person name="Azumi K."/>
            <person name="Boore J."/>
            <person name="Branno M."/>
            <person name="Chin-Bow S."/>
            <person name="DeSantis R."/>
            <person name="Doyle S."/>
            <person name="Francino P."/>
            <person name="Keys D.N."/>
            <person name="Haga S."/>
            <person name="Hayashi H."/>
            <person name="Hino K."/>
            <person name="Imai K.S."/>
            <person name="Inaba K."/>
            <person name="Kano S."/>
            <person name="Kobayashi K."/>
            <person name="Kobayashi M."/>
            <person name="Lee B.I."/>
            <person name="Makabe K.W."/>
            <person name="Manohar C."/>
            <person name="Matassi G."/>
            <person name="Medina M."/>
            <person name="Mochizuki Y."/>
            <person name="Mount S."/>
            <person name="Morishita T."/>
            <person name="Miura S."/>
            <person name="Nakayama A."/>
            <person name="Nishizaka S."/>
            <person name="Nomoto H."/>
            <person name="Ohta F."/>
            <person name="Oishi K."/>
            <person name="Rigoutsos I."/>
            <person name="Sano M."/>
            <person name="Sasaki A."/>
            <person name="Sasakura Y."/>
            <person name="Shoguchi E."/>
            <person name="Shin-i T."/>
            <person name="Spagnuolo A."/>
            <person name="Stainier D."/>
            <person name="Suzuki M.M."/>
            <person name="Tassy O."/>
            <person name="Takatori N."/>
            <person name="Tokuoka M."/>
            <person name="Yagi K."/>
            <person name="Yoshizaki F."/>
            <person name="Wada S."/>
            <person name="Zhang C."/>
            <person name="Hyatt P.D."/>
            <person name="Larimer F."/>
            <person name="Detter C."/>
            <person name="Doggett N."/>
            <person name="Glavina T."/>
            <person name="Hawkins T."/>
            <person name="Richardson P."/>
            <person name="Lucas S."/>
            <person name="Kohara Y."/>
            <person name="Levine M."/>
            <person name="Satoh N."/>
            <person name="Rokhsar D.S."/>
        </authorList>
    </citation>
    <scope>NUCLEOTIDE SEQUENCE [LARGE SCALE GENOMIC DNA]</scope>
</reference>
<keyword evidence="3 5" id="KW-1133">Transmembrane helix</keyword>
<sequence>MESVKEVNESATIGCYVKARYVLALMGFLGMVNVHCMRLNLSVAIVAMVNYTSSSMGDNTTINSCQNQTLATLNSSTYQQTGQFTWNPEQQGLLLGSYFYGYVLSNIPGAWLSKKFGFRLLVAIQIILGSIVTFLSPIAAKTSFELFFVPRVLLGMCQGGVAPSLVMAWGTWAPPSERSLLISIPLSGSAAGAVIS</sequence>
<evidence type="ECO:0000256" key="4">
    <source>
        <dbReference type="ARBA" id="ARBA00023136"/>
    </source>
</evidence>